<keyword evidence="1" id="KW-0489">Methyltransferase</keyword>
<evidence type="ECO:0000313" key="2">
    <source>
        <dbReference type="Proteomes" id="UP000593892"/>
    </source>
</evidence>
<name>A0A7S7NYV1_PALFE</name>
<dbReference type="GO" id="GO:0008168">
    <property type="term" value="F:methyltransferase activity"/>
    <property type="evidence" value="ECO:0007669"/>
    <property type="project" value="UniProtKB-KW"/>
</dbReference>
<geneLocation type="plasmid" evidence="1 2">
    <name>pPfer1</name>
</geneLocation>
<dbReference type="CDD" id="cd02440">
    <property type="entry name" value="AdoMet_MTases"/>
    <property type="match status" value="1"/>
</dbReference>
<protein>
    <submittedName>
        <fullName evidence="1">Class I SAM-dependent methyltransferase</fullName>
    </submittedName>
</protein>
<dbReference type="KEGG" id="pfer:IRI77_37815"/>
<keyword evidence="1" id="KW-0614">Plasmid</keyword>
<dbReference type="GO" id="GO:0032259">
    <property type="term" value="P:methylation"/>
    <property type="evidence" value="ECO:0007669"/>
    <property type="project" value="UniProtKB-KW"/>
</dbReference>
<accession>A0A7S7NYV1</accession>
<dbReference type="SUPFAM" id="SSF53335">
    <property type="entry name" value="S-adenosyl-L-methionine-dependent methyltransferases"/>
    <property type="match status" value="1"/>
</dbReference>
<dbReference type="Gene3D" id="3.40.50.150">
    <property type="entry name" value="Vaccinia Virus protein VP39"/>
    <property type="match status" value="1"/>
</dbReference>
<dbReference type="InterPro" id="IPR029063">
    <property type="entry name" value="SAM-dependent_MTases_sf"/>
</dbReference>
<proteinExistence type="predicted"/>
<dbReference type="Proteomes" id="UP000593892">
    <property type="component" value="Plasmid pPfer1"/>
</dbReference>
<sequence>MTESESVNNLLLVGKEAGLWSRGIDFPVRARQLFGDIDLRGKRVLEVGCGRGEFCLWAGVHGASRAVGLEPRSDGFYDAANYLEQFRKLAARLDLSGVEIEPKKLQEHEAPDGSYDLVLSVASINHVDEPACARLHEDTQARAAFSRIFTDLARIMARGGKVVIIDAMRRNLFGDLGLRSPFNPAVTWGKHQQPHLWADLFSGIGFTAPRITYLGNRFFRYAGIPRIPRSLSYCSDSLFRLEMTLGGRP</sequence>
<dbReference type="Pfam" id="PF13489">
    <property type="entry name" value="Methyltransf_23"/>
    <property type="match status" value="1"/>
</dbReference>
<keyword evidence="2" id="KW-1185">Reference proteome</keyword>
<dbReference type="AlphaFoldDB" id="A0A7S7NYV1"/>
<dbReference type="EMBL" id="CP063850">
    <property type="protein sequence ID" value="QOY92307.1"/>
    <property type="molecule type" value="Genomic_DNA"/>
</dbReference>
<reference evidence="1 2" key="1">
    <citation type="submission" date="2020-10" db="EMBL/GenBank/DDBJ databases">
        <title>Complete genome sequence of Paludibaculum fermentans P105T, a facultatively anaerobic acidobacterium capable of dissimilatory Fe(III) reduction.</title>
        <authorList>
            <person name="Dedysh S.N."/>
            <person name="Beletsky A.V."/>
            <person name="Kulichevskaya I.S."/>
            <person name="Mardanov A.V."/>
            <person name="Ravin N.V."/>
        </authorList>
    </citation>
    <scope>NUCLEOTIDE SEQUENCE [LARGE SCALE GENOMIC DNA]</scope>
    <source>
        <strain evidence="1 2">P105</strain>
        <plasmid evidence="1 2">pPfer1</plasmid>
    </source>
</reference>
<organism evidence="1 2">
    <name type="scientific">Paludibaculum fermentans</name>
    <dbReference type="NCBI Taxonomy" id="1473598"/>
    <lineage>
        <taxon>Bacteria</taxon>
        <taxon>Pseudomonadati</taxon>
        <taxon>Acidobacteriota</taxon>
        <taxon>Terriglobia</taxon>
        <taxon>Bryobacterales</taxon>
        <taxon>Bryobacteraceae</taxon>
        <taxon>Paludibaculum</taxon>
    </lineage>
</organism>
<dbReference type="RefSeq" id="WP_194453961.1">
    <property type="nucleotide sequence ID" value="NZ_CP063850.1"/>
</dbReference>
<keyword evidence="1" id="KW-0808">Transferase</keyword>
<gene>
    <name evidence="1" type="ORF">IRI77_37815</name>
</gene>
<evidence type="ECO:0000313" key="1">
    <source>
        <dbReference type="EMBL" id="QOY92307.1"/>
    </source>
</evidence>